<dbReference type="PANTHER" id="PTHR48106:SF13">
    <property type="entry name" value="QUINONE OXIDOREDUCTASE-RELATED"/>
    <property type="match status" value="1"/>
</dbReference>
<dbReference type="PANTHER" id="PTHR48106">
    <property type="entry name" value="QUINONE OXIDOREDUCTASE PIG3-RELATED"/>
    <property type="match status" value="1"/>
</dbReference>
<comment type="caution">
    <text evidence="4">The sequence shown here is derived from an EMBL/GenBank/DDBJ whole genome shotgun (WGS) entry which is preliminary data.</text>
</comment>
<dbReference type="GO" id="GO:0003960">
    <property type="term" value="F:quinone reductase (NADPH) activity"/>
    <property type="evidence" value="ECO:0007669"/>
    <property type="project" value="TreeGrafter"/>
</dbReference>
<dbReference type="InterPro" id="IPR011032">
    <property type="entry name" value="GroES-like_sf"/>
</dbReference>
<dbReference type="Gene3D" id="3.90.180.10">
    <property type="entry name" value="Medium-chain alcohol dehydrogenases, catalytic domain"/>
    <property type="match status" value="1"/>
</dbReference>
<dbReference type="SUPFAM" id="SSF50129">
    <property type="entry name" value="GroES-like"/>
    <property type="match status" value="1"/>
</dbReference>
<evidence type="ECO:0000313" key="4">
    <source>
        <dbReference type="EMBL" id="KKN59169.1"/>
    </source>
</evidence>
<dbReference type="GO" id="GO:0070402">
    <property type="term" value="F:NADPH binding"/>
    <property type="evidence" value="ECO:0007669"/>
    <property type="project" value="TreeGrafter"/>
</dbReference>
<dbReference type="SUPFAM" id="SSF51735">
    <property type="entry name" value="NAD(P)-binding Rossmann-fold domains"/>
    <property type="match status" value="1"/>
</dbReference>
<dbReference type="GO" id="GO:0005829">
    <property type="term" value="C:cytosol"/>
    <property type="evidence" value="ECO:0007669"/>
    <property type="project" value="TreeGrafter"/>
</dbReference>
<proteinExistence type="predicted"/>
<dbReference type="InterPro" id="IPR013154">
    <property type="entry name" value="ADH-like_N"/>
</dbReference>
<dbReference type="SMART" id="SM00829">
    <property type="entry name" value="PKS_ER"/>
    <property type="match status" value="1"/>
</dbReference>
<dbReference type="Gene3D" id="3.40.50.720">
    <property type="entry name" value="NAD(P)-binding Rossmann-like Domain"/>
    <property type="match status" value="1"/>
</dbReference>
<keyword evidence="1" id="KW-0521">NADP</keyword>
<dbReference type="InterPro" id="IPR020843">
    <property type="entry name" value="ER"/>
</dbReference>
<organism evidence="4">
    <name type="scientific">marine sediment metagenome</name>
    <dbReference type="NCBI Taxonomy" id="412755"/>
    <lineage>
        <taxon>unclassified sequences</taxon>
        <taxon>metagenomes</taxon>
        <taxon>ecological metagenomes</taxon>
    </lineage>
</organism>
<dbReference type="AlphaFoldDB" id="A0A0F9RWG3"/>
<evidence type="ECO:0000256" key="2">
    <source>
        <dbReference type="ARBA" id="ARBA00023002"/>
    </source>
</evidence>
<keyword evidence="2" id="KW-0560">Oxidoreductase</keyword>
<dbReference type="EMBL" id="LAZR01000736">
    <property type="protein sequence ID" value="KKN59169.1"/>
    <property type="molecule type" value="Genomic_DNA"/>
</dbReference>
<dbReference type="GO" id="GO:0035925">
    <property type="term" value="F:mRNA 3'-UTR AU-rich region binding"/>
    <property type="evidence" value="ECO:0007669"/>
    <property type="project" value="TreeGrafter"/>
</dbReference>
<name>A0A0F9RWG3_9ZZZZ</name>
<evidence type="ECO:0000256" key="1">
    <source>
        <dbReference type="ARBA" id="ARBA00022857"/>
    </source>
</evidence>
<feature type="domain" description="Enoyl reductase (ER)" evidence="3">
    <location>
        <begin position="14"/>
        <end position="312"/>
    </location>
</feature>
<gene>
    <name evidence="4" type="ORF">LCGC14_0544940</name>
</gene>
<sequence>MNSCDLAWQFEEAGSPLLLSSITPPLNINENEIVVLNKAMGINPVDWKFIKANPLAWPPGFTPGVDGAGIVIQTGASVPREFIGSSVCYHQSLLLPGSYATYTVLKFQRVMRLPESFSLSKAASLPCPMLTAIQAFNKVPSMQNKKVLVSGFGAVTKILIQMLHKNGVKIDLLSPSANKTEALSLGVNKVLREQSQCQQQYRAVFDAKGKQSATKFASYLKANGHLVCIQDRIEEPLFPAFTNSISYHEVALGALHNYGDEQDWAELIKEGEALINQLDNQTLITDTPKVFPFEKLNEALTFSEQSKAKTVVTGSGT</sequence>
<reference evidence="4" key="1">
    <citation type="journal article" date="2015" name="Nature">
        <title>Complex archaea that bridge the gap between prokaryotes and eukaryotes.</title>
        <authorList>
            <person name="Spang A."/>
            <person name="Saw J.H."/>
            <person name="Jorgensen S.L."/>
            <person name="Zaremba-Niedzwiedzka K."/>
            <person name="Martijn J."/>
            <person name="Lind A.E."/>
            <person name="van Eijk R."/>
            <person name="Schleper C."/>
            <person name="Guy L."/>
            <person name="Ettema T.J."/>
        </authorList>
    </citation>
    <scope>NUCLEOTIDE SEQUENCE</scope>
</reference>
<dbReference type="InterPro" id="IPR036291">
    <property type="entry name" value="NAD(P)-bd_dom_sf"/>
</dbReference>
<accession>A0A0F9RWG3</accession>
<evidence type="ECO:0000259" key="3">
    <source>
        <dbReference type="SMART" id="SM00829"/>
    </source>
</evidence>
<protein>
    <recommendedName>
        <fullName evidence="3">Enoyl reductase (ER) domain-containing protein</fullName>
    </recommendedName>
</protein>
<dbReference type="Pfam" id="PF08240">
    <property type="entry name" value="ADH_N"/>
    <property type="match status" value="1"/>
</dbReference>